<dbReference type="SUPFAM" id="SSF57716">
    <property type="entry name" value="Glucocorticoid receptor-like (DNA-binding domain)"/>
    <property type="match status" value="1"/>
</dbReference>
<keyword evidence="4 5" id="KW-0238">DNA-binding</keyword>
<dbReference type="Pfam" id="PF02944">
    <property type="entry name" value="BESS"/>
    <property type="match status" value="1"/>
</dbReference>
<evidence type="ECO:0000256" key="1">
    <source>
        <dbReference type="ARBA" id="ARBA00022723"/>
    </source>
</evidence>
<keyword evidence="3" id="KW-0862">Zinc</keyword>
<evidence type="ECO:0000259" key="7">
    <source>
        <dbReference type="PROSITE" id="PS50950"/>
    </source>
</evidence>
<proteinExistence type="predicted"/>
<dbReference type="PROSITE" id="PS50950">
    <property type="entry name" value="ZF_THAP"/>
    <property type="match status" value="1"/>
</dbReference>
<protein>
    <recommendedName>
        <fullName evidence="7">THAP-type domain-containing protein</fullName>
    </recommendedName>
</protein>
<keyword evidence="1" id="KW-0479">Metal-binding</keyword>
<feature type="compositionally biased region" description="Polar residues" evidence="6">
    <location>
        <begin position="260"/>
        <end position="273"/>
    </location>
</feature>
<dbReference type="Gene3D" id="6.20.210.20">
    <property type="entry name" value="THAP domain"/>
    <property type="match status" value="1"/>
</dbReference>
<dbReference type="EMBL" id="AP028914">
    <property type="protein sequence ID" value="BES95620.1"/>
    <property type="molecule type" value="Genomic_DNA"/>
</dbReference>
<organism evidence="8 9">
    <name type="scientific">Nesidiocoris tenuis</name>
    <dbReference type="NCBI Taxonomy" id="355587"/>
    <lineage>
        <taxon>Eukaryota</taxon>
        <taxon>Metazoa</taxon>
        <taxon>Ecdysozoa</taxon>
        <taxon>Arthropoda</taxon>
        <taxon>Hexapoda</taxon>
        <taxon>Insecta</taxon>
        <taxon>Pterygota</taxon>
        <taxon>Neoptera</taxon>
        <taxon>Paraneoptera</taxon>
        <taxon>Hemiptera</taxon>
        <taxon>Heteroptera</taxon>
        <taxon>Panheteroptera</taxon>
        <taxon>Cimicomorpha</taxon>
        <taxon>Miridae</taxon>
        <taxon>Dicyphina</taxon>
        <taxon>Nesidiocoris</taxon>
    </lineage>
</organism>
<keyword evidence="9" id="KW-1185">Reference proteome</keyword>
<sequence length="395" mass="43381">MSEFNGQSMPVFKITINRESGDDMGSCEKFIITPENFMLRPEAAETTGSIKNTPAAAPVLGAGAQYIKCAVTFCNNYFDGLRTEFAGVSHFSFPKDPQLREEWMAVVDPPAHLDIEAARVCSAHFLKSDMYNTDSGRPALRAEAVPRKGLIPLKTPVPVKRKTGCYSVPAGGVRSAEVAWSNSTPDQSVLLPRIASVHSMSTSITRIANHASTPMRRTRWSAYMSKLIANANPDPENGLINIPATIKIPPKIAVVDLASNDDSPSSSHRTSAMKNIHFNGSTASGASTSRRKRARRSNMNDEDEWLPPSGVKVHSSDEVDQDTDDTHSLVGKVKLRNIIKPNGVHPLSNASLLVDWSFFKSLLPYMRKMNSDQRNYLKTFILNSLNAKIYPSTSM</sequence>
<evidence type="ECO:0000256" key="5">
    <source>
        <dbReference type="PROSITE-ProRule" id="PRU00309"/>
    </source>
</evidence>
<evidence type="ECO:0000256" key="3">
    <source>
        <dbReference type="ARBA" id="ARBA00022833"/>
    </source>
</evidence>
<accession>A0ABN7ATU3</accession>
<reference evidence="8 9" key="1">
    <citation type="submission" date="2023-09" db="EMBL/GenBank/DDBJ databases">
        <title>Nesidiocoris tenuis whole genome shotgun sequence.</title>
        <authorList>
            <person name="Shibata T."/>
            <person name="Shimoda M."/>
            <person name="Kobayashi T."/>
            <person name="Uehara T."/>
        </authorList>
    </citation>
    <scope>NUCLEOTIDE SEQUENCE [LARGE SCALE GENOMIC DNA]</scope>
    <source>
        <strain evidence="8 9">Japan</strain>
    </source>
</reference>
<dbReference type="Proteomes" id="UP001307889">
    <property type="component" value="Chromosome 6"/>
</dbReference>
<dbReference type="InterPro" id="IPR006612">
    <property type="entry name" value="THAP_Znf"/>
</dbReference>
<name>A0ABN7ATU3_9HEMI</name>
<dbReference type="InterPro" id="IPR004210">
    <property type="entry name" value="BESS_motif"/>
</dbReference>
<evidence type="ECO:0000256" key="6">
    <source>
        <dbReference type="SAM" id="MobiDB-lite"/>
    </source>
</evidence>
<dbReference type="Pfam" id="PF05485">
    <property type="entry name" value="THAP"/>
    <property type="match status" value="1"/>
</dbReference>
<evidence type="ECO:0000256" key="4">
    <source>
        <dbReference type="ARBA" id="ARBA00023125"/>
    </source>
</evidence>
<evidence type="ECO:0000256" key="2">
    <source>
        <dbReference type="ARBA" id="ARBA00022771"/>
    </source>
</evidence>
<evidence type="ECO:0000313" key="9">
    <source>
        <dbReference type="Proteomes" id="UP001307889"/>
    </source>
</evidence>
<dbReference type="SMART" id="SM00980">
    <property type="entry name" value="THAP"/>
    <property type="match status" value="1"/>
</dbReference>
<evidence type="ECO:0000313" key="8">
    <source>
        <dbReference type="EMBL" id="BES95620.1"/>
    </source>
</evidence>
<feature type="domain" description="THAP-type" evidence="7">
    <location>
        <begin position="63"/>
        <end position="149"/>
    </location>
</feature>
<keyword evidence="2 5" id="KW-0863">Zinc-finger</keyword>
<feature type="region of interest" description="Disordered" evidence="6">
    <location>
        <begin position="259"/>
        <end position="325"/>
    </location>
</feature>
<dbReference type="InterPro" id="IPR038441">
    <property type="entry name" value="THAP_Znf_sf"/>
</dbReference>
<gene>
    <name evidence="8" type="ORF">NTJ_08424</name>
</gene>